<protein>
    <recommendedName>
        <fullName evidence="11">DNA polymerase III subunit gamma/tau</fullName>
        <ecNumber evidence="11">2.7.7.7</ecNumber>
    </recommendedName>
</protein>
<feature type="region of interest" description="Disordered" evidence="12">
    <location>
        <begin position="407"/>
        <end position="494"/>
    </location>
</feature>
<keyword evidence="4 11" id="KW-0235">DNA replication</keyword>
<name>A0A839A9P9_9HYPH</name>
<keyword evidence="3 11" id="KW-0548">Nucleotidyltransferase</keyword>
<dbReference type="InterPro" id="IPR008921">
    <property type="entry name" value="DNA_pol3_clamp-load_cplx_C"/>
</dbReference>
<dbReference type="GO" id="GO:0046872">
    <property type="term" value="F:metal ion binding"/>
    <property type="evidence" value="ECO:0007669"/>
    <property type="project" value="UniProtKB-KW"/>
</dbReference>
<dbReference type="Proteomes" id="UP000541109">
    <property type="component" value="Unassembled WGS sequence"/>
</dbReference>
<dbReference type="GO" id="GO:0005524">
    <property type="term" value="F:ATP binding"/>
    <property type="evidence" value="ECO:0007669"/>
    <property type="project" value="UniProtKB-KW"/>
</dbReference>
<feature type="region of interest" description="Disordered" evidence="12">
    <location>
        <begin position="1"/>
        <end position="23"/>
    </location>
</feature>
<evidence type="ECO:0000256" key="1">
    <source>
        <dbReference type="ARBA" id="ARBA00006360"/>
    </source>
</evidence>
<dbReference type="SUPFAM" id="SSF48019">
    <property type="entry name" value="post-AAA+ oligomerization domain-like"/>
    <property type="match status" value="1"/>
</dbReference>
<evidence type="ECO:0000256" key="3">
    <source>
        <dbReference type="ARBA" id="ARBA00022695"/>
    </source>
</evidence>
<dbReference type="NCBIfam" id="TIGR02397">
    <property type="entry name" value="dnaX_nterm"/>
    <property type="match status" value="1"/>
</dbReference>
<comment type="subunit">
    <text evidence="11">DNA polymerase III contains a core (composed of alpha, epsilon and theta chains) that associates with a tau subunit. This core dimerizes to form the POLIII' complex. PolIII' associates with the gamma complex (composed of gamma, delta, delta', psi and chi chains) and with the beta chain to form the complete DNA polymerase III complex.</text>
</comment>
<dbReference type="InterPro" id="IPR022754">
    <property type="entry name" value="DNA_pol_III_gamma-3"/>
</dbReference>
<feature type="domain" description="AAA+ ATPase" evidence="13">
    <location>
        <begin position="59"/>
        <end position="206"/>
    </location>
</feature>
<dbReference type="InterPro" id="IPR022107">
    <property type="entry name" value="DNA_pol_III_gamma/tau_C"/>
</dbReference>
<dbReference type="PANTHER" id="PTHR11669:SF0">
    <property type="entry name" value="PROTEIN STICHEL-LIKE 2"/>
    <property type="match status" value="1"/>
</dbReference>
<evidence type="ECO:0000256" key="7">
    <source>
        <dbReference type="ARBA" id="ARBA00022833"/>
    </source>
</evidence>
<evidence type="ECO:0000313" key="14">
    <source>
        <dbReference type="EMBL" id="MBA5776111.1"/>
    </source>
</evidence>
<organism evidence="14 15">
    <name type="scientific">Stappia albiluteola</name>
    <dbReference type="NCBI Taxonomy" id="2758565"/>
    <lineage>
        <taxon>Bacteria</taxon>
        <taxon>Pseudomonadati</taxon>
        <taxon>Pseudomonadota</taxon>
        <taxon>Alphaproteobacteria</taxon>
        <taxon>Hyphomicrobiales</taxon>
        <taxon>Stappiaceae</taxon>
        <taxon>Stappia</taxon>
    </lineage>
</organism>
<dbReference type="AlphaFoldDB" id="A0A839A9P9"/>
<dbReference type="GO" id="GO:0009360">
    <property type="term" value="C:DNA polymerase III complex"/>
    <property type="evidence" value="ECO:0007669"/>
    <property type="project" value="InterPro"/>
</dbReference>
<gene>
    <name evidence="11" type="primary">dnaX</name>
    <name evidence="14" type="ORF">H2509_03105</name>
</gene>
<comment type="catalytic activity">
    <reaction evidence="10 11">
        <text>DNA(n) + a 2'-deoxyribonucleoside 5'-triphosphate = DNA(n+1) + diphosphate</text>
        <dbReference type="Rhea" id="RHEA:22508"/>
        <dbReference type="Rhea" id="RHEA-COMP:17339"/>
        <dbReference type="Rhea" id="RHEA-COMP:17340"/>
        <dbReference type="ChEBI" id="CHEBI:33019"/>
        <dbReference type="ChEBI" id="CHEBI:61560"/>
        <dbReference type="ChEBI" id="CHEBI:173112"/>
        <dbReference type="EC" id="2.7.7.7"/>
    </reaction>
</comment>
<dbReference type="NCBIfam" id="NF006585">
    <property type="entry name" value="PRK09111.1"/>
    <property type="match status" value="1"/>
</dbReference>
<evidence type="ECO:0000256" key="10">
    <source>
        <dbReference type="ARBA" id="ARBA00049244"/>
    </source>
</evidence>
<keyword evidence="2 11" id="KW-0808">Transferase</keyword>
<dbReference type="InterPro" id="IPR003593">
    <property type="entry name" value="AAA+_ATPase"/>
</dbReference>
<dbReference type="FunFam" id="1.10.8.60:FF:000013">
    <property type="entry name" value="DNA polymerase III subunit gamma/tau"/>
    <property type="match status" value="1"/>
</dbReference>
<keyword evidence="15" id="KW-1185">Reference proteome</keyword>
<dbReference type="Pfam" id="PF22608">
    <property type="entry name" value="DNAX_ATPase_lid"/>
    <property type="match status" value="1"/>
</dbReference>
<evidence type="ECO:0000256" key="6">
    <source>
        <dbReference type="ARBA" id="ARBA00022741"/>
    </source>
</evidence>
<evidence type="ECO:0000313" key="15">
    <source>
        <dbReference type="Proteomes" id="UP000541109"/>
    </source>
</evidence>
<keyword evidence="5" id="KW-0479">Metal-binding</keyword>
<feature type="compositionally biased region" description="Low complexity" evidence="12">
    <location>
        <begin position="1"/>
        <end position="20"/>
    </location>
</feature>
<dbReference type="FunFam" id="3.40.50.300:FF:000014">
    <property type="entry name" value="DNA polymerase III subunit gamma/tau"/>
    <property type="match status" value="1"/>
</dbReference>
<keyword evidence="9 11" id="KW-0239">DNA-directed DNA polymerase</keyword>
<evidence type="ECO:0000256" key="9">
    <source>
        <dbReference type="ARBA" id="ARBA00022932"/>
    </source>
</evidence>
<dbReference type="InterPro" id="IPR050238">
    <property type="entry name" value="DNA_Rep/Repair_Clamp_Loader"/>
</dbReference>
<reference evidence="14 15" key="1">
    <citation type="submission" date="2020-07" db="EMBL/GenBank/DDBJ databases">
        <title>Stappia sp., F7233, whole genome shotgun sequencing project.</title>
        <authorList>
            <person name="Jiang S."/>
            <person name="Liu Z.W."/>
            <person name="Du Z.J."/>
        </authorList>
    </citation>
    <scope>NUCLEOTIDE SEQUENCE [LARGE SCALE GENOMIC DNA]</scope>
    <source>
        <strain evidence="14 15">F7233</strain>
    </source>
</reference>
<accession>A0A839A9P9</accession>
<dbReference type="Gene3D" id="1.20.272.10">
    <property type="match status" value="1"/>
</dbReference>
<feature type="compositionally biased region" description="Pro residues" evidence="12">
    <location>
        <begin position="474"/>
        <end position="486"/>
    </location>
</feature>
<evidence type="ECO:0000256" key="8">
    <source>
        <dbReference type="ARBA" id="ARBA00022840"/>
    </source>
</evidence>
<dbReference type="EMBL" id="JACFXV010000034">
    <property type="protein sequence ID" value="MBA5776111.1"/>
    <property type="molecule type" value="Genomic_DNA"/>
</dbReference>
<evidence type="ECO:0000256" key="2">
    <source>
        <dbReference type="ARBA" id="ARBA00022679"/>
    </source>
</evidence>
<evidence type="ECO:0000256" key="12">
    <source>
        <dbReference type="SAM" id="MobiDB-lite"/>
    </source>
</evidence>
<dbReference type="InterPro" id="IPR045085">
    <property type="entry name" value="HLD_clamp_pol_III_gamma_tau"/>
</dbReference>
<dbReference type="Pfam" id="PF12362">
    <property type="entry name" value="DUF3646"/>
    <property type="match status" value="1"/>
</dbReference>
<dbReference type="PANTHER" id="PTHR11669">
    <property type="entry name" value="REPLICATION FACTOR C / DNA POLYMERASE III GAMMA-TAU SUBUNIT"/>
    <property type="match status" value="1"/>
</dbReference>
<comment type="similarity">
    <text evidence="1 11">Belongs to the DnaX/STICHEL family.</text>
</comment>
<keyword evidence="7" id="KW-0862">Zinc</keyword>
<evidence type="ECO:0000256" key="5">
    <source>
        <dbReference type="ARBA" id="ARBA00022723"/>
    </source>
</evidence>
<sequence length="641" mass="68756">MDGMVSSDTQTSSAASTPPDRQGAYRVLARKYRPRTFDDLVGQEPMVQTLQNAFETGRIAQAWMLTGVRGVGKTTTARILARGLNYSLPGEIDQPTVKLDRPGVHCEAIMEGRHVDVIEMDAASHTGINDIREITDAARYRPASARYKVYIIDEVHMLSNAAFNGLLKTLEEPPEHVKFIFATTEIRKVPVTVLSRCQRFDLRRIDTGKLVALLRRIADAESIGISDEALALIARAGEGSARDSLSLLDQAIAHGGGAIDAEVVRQMLGLADRARIIDLFEHTMRGDAATAMAELQAQYAIGADPAVVLSDLAEFTHLVTRMKIVPKSADEASVTEAERLRGRDFAEKLSLRVLSRSWQILLKGIAEVQAAPKPLAAADMVLVRLCYAADLPDPEEALRLLREGGASLPARAPGTSQVEPASDTPSRGELVSAPMSANGASGAVSQETAQPARPTVASGPRLQAVQSAPREDAPPAPVAEPQPQAQPEPAVAGPRSLAECAALAGEKRDIPLKVSIERQVRLVKFEPGRIEFQPTPDADPDLAGQLGRKLSDWTGTRWIAIVSRTQGRPTLHEEKVAAQHQLLSDARAEPAVASLLSAFPGAEVVDVRINSPESDMPPADPLLSEALGEASDGDEPEFGGN</sequence>
<keyword evidence="8 11" id="KW-0067">ATP-binding</keyword>
<dbReference type="InterPro" id="IPR012763">
    <property type="entry name" value="DNA_pol_III_sug/sutau_N"/>
</dbReference>
<evidence type="ECO:0000259" key="13">
    <source>
        <dbReference type="SMART" id="SM00382"/>
    </source>
</evidence>
<dbReference type="CDD" id="cd00009">
    <property type="entry name" value="AAA"/>
    <property type="match status" value="1"/>
</dbReference>
<dbReference type="CDD" id="cd18137">
    <property type="entry name" value="HLD_clamp_pol_III_gamma_tau"/>
    <property type="match status" value="1"/>
</dbReference>
<dbReference type="Pfam" id="PF12169">
    <property type="entry name" value="DNA_pol3_gamma3"/>
    <property type="match status" value="1"/>
</dbReference>
<dbReference type="GO" id="GO:0006261">
    <property type="term" value="P:DNA-templated DNA replication"/>
    <property type="evidence" value="ECO:0007669"/>
    <property type="project" value="TreeGrafter"/>
</dbReference>
<comment type="function">
    <text evidence="11">DNA polymerase III is a complex, multichain enzyme responsible for most of the replicative synthesis in bacteria. This DNA polymerase also exhibits 3' to 5' exonuclease activity.</text>
</comment>
<dbReference type="SUPFAM" id="SSF52540">
    <property type="entry name" value="P-loop containing nucleoside triphosphate hydrolases"/>
    <property type="match status" value="1"/>
</dbReference>
<feature type="compositionally biased region" description="Polar residues" evidence="12">
    <location>
        <begin position="414"/>
        <end position="425"/>
    </location>
</feature>
<dbReference type="GO" id="GO:0003887">
    <property type="term" value="F:DNA-directed DNA polymerase activity"/>
    <property type="evidence" value="ECO:0007669"/>
    <property type="project" value="UniProtKB-KW"/>
</dbReference>
<feature type="region of interest" description="Disordered" evidence="12">
    <location>
        <begin position="610"/>
        <end position="641"/>
    </location>
</feature>
<keyword evidence="6 11" id="KW-0547">Nucleotide-binding</keyword>
<dbReference type="InterPro" id="IPR027417">
    <property type="entry name" value="P-loop_NTPase"/>
</dbReference>
<proteinExistence type="inferred from homology"/>
<dbReference type="Gene3D" id="3.40.50.300">
    <property type="entry name" value="P-loop containing nucleotide triphosphate hydrolases"/>
    <property type="match status" value="1"/>
</dbReference>
<evidence type="ECO:0000256" key="4">
    <source>
        <dbReference type="ARBA" id="ARBA00022705"/>
    </source>
</evidence>
<dbReference type="FunFam" id="1.20.272.10:FF:000003">
    <property type="entry name" value="DNA polymerase III subunit gamma/tau"/>
    <property type="match status" value="1"/>
</dbReference>
<dbReference type="GO" id="GO:0003677">
    <property type="term" value="F:DNA binding"/>
    <property type="evidence" value="ECO:0007669"/>
    <property type="project" value="InterPro"/>
</dbReference>
<comment type="caution">
    <text evidence="14">The sequence shown here is derived from an EMBL/GenBank/DDBJ whole genome shotgun (WGS) entry which is preliminary data.</text>
</comment>
<feature type="compositionally biased region" description="Acidic residues" evidence="12">
    <location>
        <begin position="631"/>
        <end position="641"/>
    </location>
</feature>
<evidence type="ECO:0000256" key="11">
    <source>
        <dbReference type="RuleBase" id="RU364063"/>
    </source>
</evidence>
<dbReference type="Pfam" id="PF13177">
    <property type="entry name" value="DNA_pol3_delta2"/>
    <property type="match status" value="1"/>
</dbReference>
<dbReference type="Gene3D" id="1.10.8.60">
    <property type="match status" value="1"/>
</dbReference>
<dbReference type="EC" id="2.7.7.7" evidence="11"/>
<dbReference type="SMART" id="SM00382">
    <property type="entry name" value="AAA"/>
    <property type="match status" value="1"/>
</dbReference>